<feature type="compositionally biased region" description="Polar residues" evidence="1">
    <location>
        <begin position="294"/>
        <end position="304"/>
    </location>
</feature>
<feature type="compositionally biased region" description="Polar residues" evidence="1">
    <location>
        <begin position="330"/>
        <end position="346"/>
    </location>
</feature>
<feature type="compositionally biased region" description="Basic and acidic residues" evidence="1">
    <location>
        <begin position="608"/>
        <end position="620"/>
    </location>
</feature>
<dbReference type="SMART" id="SM00384">
    <property type="entry name" value="AT_hook"/>
    <property type="match status" value="2"/>
</dbReference>
<feature type="region of interest" description="Disordered" evidence="1">
    <location>
        <begin position="396"/>
        <end position="448"/>
    </location>
</feature>
<feature type="compositionally biased region" description="Basic and acidic residues" evidence="1">
    <location>
        <begin position="516"/>
        <end position="534"/>
    </location>
</feature>
<evidence type="ECO:0000313" key="3">
    <source>
        <dbReference type="Proteomes" id="UP001591681"/>
    </source>
</evidence>
<evidence type="ECO:0000256" key="1">
    <source>
        <dbReference type="SAM" id="MobiDB-lite"/>
    </source>
</evidence>
<organism evidence="2 3">
    <name type="scientific">Coilia grayii</name>
    <name type="common">Gray's grenadier anchovy</name>
    <dbReference type="NCBI Taxonomy" id="363190"/>
    <lineage>
        <taxon>Eukaryota</taxon>
        <taxon>Metazoa</taxon>
        <taxon>Chordata</taxon>
        <taxon>Craniata</taxon>
        <taxon>Vertebrata</taxon>
        <taxon>Euteleostomi</taxon>
        <taxon>Actinopterygii</taxon>
        <taxon>Neopterygii</taxon>
        <taxon>Teleostei</taxon>
        <taxon>Clupei</taxon>
        <taxon>Clupeiformes</taxon>
        <taxon>Clupeoidei</taxon>
        <taxon>Engraulidae</taxon>
        <taxon>Coilinae</taxon>
        <taxon>Coilia</taxon>
    </lineage>
</organism>
<feature type="compositionally biased region" description="Basic and acidic residues" evidence="1">
    <location>
        <begin position="629"/>
        <end position="642"/>
    </location>
</feature>
<keyword evidence="3" id="KW-1185">Reference proteome</keyword>
<feature type="region of interest" description="Disordered" evidence="1">
    <location>
        <begin position="516"/>
        <end position="736"/>
    </location>
</feature>
<protein>
    <submittedName>
        <fullName evidence="2">Uncharacterized protein</fullName>
    </submittedName>
</protein>
<feature type="compositionally biased region" description="Basic and acidic residues" evidence="1">
    <location>
        <begin position="668"/>
        <end position="678"/>
    </location>
</feature>
<dbReference type="EMBL" id="JBHFQA010000009">
    <property type="protein sequence ID" value="KAL2093745.1"/>
    <property type="molecule type" value="Genomic_DNA"/>
</dbReference>
<feature type="compositionally biased region" description="Polar residues" evidence="1">
    <location>
        <begin position="208"/>
        <end position="218"/>
    </location>
</feature>
<accession>A0ABD1K3N6</accession>
<feature type="region of interest" description="Disordered" evidence="1">
    <location>
        <begin position="135"/>
        <end position="160"/>
    </location>
</feature>
<gene>
    <name evidence="2" type="ORF">ACEWY4_011057</name>
</gene>
<proteinExistence type="predicted"/>
<feature type="region of interest" description="Disordered" evidence="1">
    <location>
        <begin position="208"/>
        <end position="256"/>
    </location>
</feature>
<feature type="region of interest" description="Disordered" evidence="1">
    <location>
        <begin position="1024"/>
        <end position="1110"/>
    </location>
</feature>
<dbReference type="InterPro" id="IPR017956">
    <property type="entry name" value="AT_hook_DNA-bd_motif"/>
</dbReference>
<feature type="compositionally biased region" description="Basic and acidic residues" evidence="1">
    <location>
        <begin position="1088"/>
        <end position="1098"/>
    </location>
</feature>
<feature type="compositionally biased region" description="Acidic residues" evidence="1">
    <location>
        <begin position="1065"/>
        <end position="1078"/>
    </location>
</feature>
<feature type="compositionally biased region" description="Basic and acidic residues" evidence="1">
    <location>
        <begin position="138"/>
        <end position="147"/>
    </location>
</feature>
<feature type="region of interest" description="Disordered" evidence="1">
    <location>
        <begin position="1747"/>
        <end position="1768"/>
    </location>
</feature>
<feature type="compositionally biased region" description="Basic and acidic residues" evidence="1">
    <location>
        <begin position="1055"/>
        <end position="1064"/>
    </location>
</feature>
<feature type="compositionally biased region" description="Polar residues" evidence="1">
    <location>
        <begin position="1153"/>
        <end position="1168"/>
    </location>
</feature>
<feature type="region of interest" description="Disordered" evidence="1">
    <location>
        <begin position="1146"/>
        <end position="1168"/>
    </location>
</feature>
<comment type="caution">
    <text evidence="2">The sequence shown here is derived from an EMBL/GenBank/DDBJ whole genome shotgun (WGS) entry which is preliminary data.</text>
</comment>
<sequence length="1797" mass="201979">MIKLRYLSVLISQRLTLAAQDIFKDVEETIVELHEETKLVKLENTKLKLKLRESGIHFCDESREAVAPAIRPTAIQNCGDPRSGVVTEDSPTVASVKEELDALAENGSEPEDKEQMAVSPESVAVHIKMETNFTDCTSPEKHRDHIPHTSSSGTRNDARVAANPDDVFSWLALEPRAPEVFPCVARTWSVGESSGAVAGPQGSVVAQVTERSCSQSGDCPSDDNNNDDGYDDFDDVEDGEHRGNDHNLNSEPENVDEMSLKPQMFKERPYTRRQAARSGKEKHIVENVEENTLGKGTNSTNATQLVKKPRGRPRKNPPTSIPVSALNDLTPETHSSHSSLKSANERTVITGKLRGRTRKGALTNTNEVVQIDRRNAPIVRPIIRLMRLNISKTKPDEVNLKNGQNTSVQSSSLTVRTGRPRGRPRKSPQSIRDKVSEVGHVNSVPEEPPLKPFQMELEHMNSVSEQPPVTPCEVSLEQDDGVLEEPPFTPGEVALEQDVGVSEEPPVTSGEVALEHKNGVQPEEPHFTPDEVVLKRKNSASEQSPVTPCEASLEQDDDVLEDPPFTPGEVALEDNGSFSEGPPYSPGEMEFEDENSISERSTFSTGEIHLEQKNNVEPKEPPVSGGCKDLSRPSRKSERLKNQSENSTIQSVDRDQQDSSSSDEASSESERDSSALERPRRRQVKRRRSPSSDFDIEREQDSSDEESSCEDSPTNERPRKHQRISRSKPEEAGTETDVSVLTLGMRHAKRQYCLYCSKPFTKLARHLRMRHYDQEDVIKALSLRKCSIERKRLLARIRNSGNRAHNNRVLKEGKGVLIPCRGFKSREPKDIVYCPGCQGMYSSLSRHMKICPLVPEQDCADPEGDQPSLCEVNQSPNDFSEVLTGMYEDDVAEAVRGDTLLLKLGQHLFDRRLACEYIWKKLRELGRLLLNGRKITPLKKMEDYIRLSNWDHLAAAVKDVAGYCESTRTFAISPYAVNLRRSFRYIAEIIKRNVDTTGDEETVQNARQFLDCLMIKWHQEFSAPGKSSSNCSSSVVAEEPQGGSGDKNSASCPKGVDDRGVGHDENDDIEKDNDDDDGNGNAGGIEDDSSHCSDRDGQDNDAPPPMLENKMDDAINESLTRSCDSNQNDPVDKPLLQPEFKLQTVATAEGPSSPANGHQESGSVTAPNKSDAFLSSLINSGDISVAPKGGKRPYCLFCKKQVTKLARHLERRHSEEDGVVKAMSYPKQSKERKLCFKLLLRRGNRAHNIHVLKEGKGDIIPCKWSLGKPSDFMHCPYCDGLYFKRCMSRHLKDCPFVKEEDRPVLQKGKRGCIKSLYALIEPPPDHVSKNLWKILEKMHQDEITLAAKGDKYALQIGEQLLDKGQGDDAVREDYIRQRLRELGRLLISCQRITPMYSLMDFVLPKNWDHLIAVVKEVAGYNDETDSFLNRTVLSHIYRSLQKIGSFVESDAMSQQDEQMTEYARSFNKDFIEKWRKLFPTPYSTRKSKQNCKNGVKLLPFTEDIKNLHTYLKDHVDECLSALCASPNQTVWENLAKIVLAQLIMFNRRKAREVAQLTLKEFNTKEAYGMPDDVAEDLTPFERELCKYTCRIEISRATGDNVQLLIPPSLATIMETMLHKRLLCSIRYDNIFMFAQPRSLTYYSGVESLESFAKDCGAKHVKKLVSDGLREHVAVISQLLYLKDMHQVTEFMGLSLATHLRNDCVQQETLELARLGKFLTAMEKGQSRPTEQNVQEIVVTPDEIVQQTEWSSAEDHDDDEDYRPSRSNKSQQGKYACLFFFISNCARVTLLSLTYISF</sequence>
<reference evidence="2 3" key="1">
    <citation type="submission" date="2024-09" db="EMBL/GenBank/DDBJ databases">
        <title>A chromosome-level genome assembly of Gray's grenadier anchovy, Coilia grayii.</title>
        <authorList>
            <person name="Fu Z."/>
        </authorList>
    </citation>
    <scope>NUCLEOTIDE SEQUENCE [LARGE SCALE GENOMIC DNA]</scope>
    <source>
        <strain evidence="2">G4</strain>
        <tissue evidence="2">Muscle</tissue>
    </source>
</reference>
<evidence type="ECO:0000313" key="2">
    <source>
        <dbReference type="EMBL" id="KAL2093745.1"/>
    </source>
</evidence>
<feature type="compositionally biased region" description="Basic residues" evidence="1">
    <location>
        <begin position="679"/>
        <end position="689"/>
    </location>
</feature>
<feature type="region of interest" description="Disordered" evidence="1">
    <location>
        <begin position="291"/>
        <end position="346"/>
    </location>
</feature>
<feature type="compositionally biased region" description="Acidic residues" evidence="1">
    <location>
        <begin position="220"/>
        <end position="238"/>
    </location>
</feature>
<name>A0ABD1K3N6_9TELE</name>
<dbReference type="Proteomes" id="UP001591681">
    <property type="component" value="Unassembled WGS sequence"/>
</dbReference>
<dbReference type="PANTHER" id="PTHR33480">
    <property type="entry name" value="SET DOMAIN-CONTAINING PROTEIN-RELATED"/>
    <property type="match status" value="1"/>
</dbReference>
<feature type="compositionally biased region" description="Polar residues" evidence="1">
    <location>
        <begin position="401"/>
        <end position="413"/>
    </location>
</feature>
<dbReference type="PANTHER" id="PTHR33480:SF5">
    <property type="entry name" value="SI:DKEY-51D8.9"/>
    <property type="match status" value="1"/>
</dbReference>